<evidence type="ECO:0000259" key="5">
    <source>
        <dbReference type="Pfam" id="PF00389"/>
    </source>
</evidence>
<dbReference type="GO" id="GO:0008720">
    <property type="term" value="F:D-lactate dehydrogenase (NAD+) activity"/>
    <property type="evidence" value="ECO:0007669"/>
    <property type="project" value="UniProtKB-EC"/>
</dbReference>
<dbReference type="SUPFAM" id="SSF52283">
    <property type="entry name" value="Formate/glycerate dehydrogenase catalytic domain-like"/>
    <property type="match status" value="1"/>
</dbReference>
<dbReference type="Gene3D" id="3.40.50.720">
    <property type="entry name" value="NAD(P)-binding Rossmann-like Domain"/>
    <property type="match status" value="2"/>
</dbReference>
<dbReference type="InterPro" id="IPR029753">
    <property type="entry name" value="D-isomer_DH_CS"/>
</dbReference>
<comment type="caution">
    <text evidence="7">The sequence shown here is derived from an EMBL/GenBank/DDBJ whole genome shotgun (WGS) entry which is preliminary data.</text>
</comment>
<dbReference type="PANTHER" id="PTHR43026">
    <property type="entry name" value="2-HYDROXYACID DEHYDROGENASE HOMOLOG 1-RELATED"/>
    <property type="match status" value="1"/>
</dbReference>
<dbReference type="PROSITE" id="PS00065">
    <property type="entry name" value="D_2_HYDROXYACID_DH_1"/>
    <property type="match status" value="1"/>
</dbReference>
<name>A0ABW3K5Y8_9BACT</name>
<keyword evidence="2 4" id="KW-0560">Oxidoreductase</keyword>
<sequence length="353" mass="39385">MKTFVYSAHAYDRPFLEQAARKRHELVFTEEKLTLATAHYASGFDAIAVFTADDCSAPVLDKLYTQGIRYIALRSAGYDHIDLHHAATLGIRVSHVPEYSPYSIAEHAVAMLMMMNRNLLEAQRLMKLQDFRLDTLTGFDIHGKTVGIIGTGKIGIAFARIMKGFGATVLACDPVQHAEAVALGVQYVSLEELLRGSDIVSLHCPLNETTRYLLSAKQFEWMKDDSILINTSRGAIVHTKDLIQALEDKKLGGACLDVYEREKGLFFEDHRHAVIQDEDFLKLRSMKNVLLTGHQAFLTREALTGIAETTIQNLDYWQLGYKSPYELHADETFRGSSARASAKDSGSITVLSI</sequence>
<evidence type="ECO:0000259" key="6">
    <source>
        <dbReference type="Pfam" id="PF02826"/>
    </source>
</evidence>
<organism evidence="7 8">
    <name type="scientific">Ohtaekwangia kribbensis</name>
    <dbReference type="NCBI Taxonomy" id="688913"/>
    <lineage>
        <taxon>Bacteria</taxon>
        <taxon>Pseudomonadati</taxon>
        <taxon>Bacteroidota</taxon>
        <taxon>Cytophagia</taxon>
        <taxon>Cytophagales</taxon>
        <taxon>Fulvivirgaceae</taxon>
        <taxon>Ohtaekwangia</taxon>
    </lineage>
</organism>
<comment type="similarity">
    <text evidence="1 4">Belongs to the D-isomer specific 2-hydroxyacid dehydrogenase family.</text>
</comment>
<proteinExistence type="inferred from homology"/>
<evidence type="ECO:0000313" key="8">
    <source>
        <dbReference type="Proteomes" id="UP001597112"/>
    </source>
</evidence>
<dbReference type="EC" id="1.1.1.28" evidence="7"/>
<dbReference type="InterPro" id="IPR036291">
    <property type="entry name" value="NAD(P)-bd_dom_sf"/>
</dbReference>
<dbReference type="InterPro" id="IPR029752">
    <property type="entry name" value="D-isomer_DH_CS1"/>
</dbReference>
<dbReference type="SUPFAM" id="SSF51735">
    <property type="entry name" value="NAD(P)-binding Rossmann-fold domains"/>
    <property type="match status" value="1"/>
</dbReference>
<dbReference type="Proteomes" id="UP001597112">
    <property type="component" value="Unassembled WGS sequence"/>
</dbReference>
<gene>
    <name evidence="7" type="ORF">ACFQ21_19130</name>
</gene>
<accession>A0ABW3K5Y8</accession>
<feature type="domain" description="D-isomer specific 2-hydroxyacid dehydrogenase NAD-binding" evidence="6">
    <location>
        <begin position="109"/>
        <end position="296"/>
    </location>
</feature>
<dbReference type="InterPro" id="IPR058205">
    <property type="entry name" value="D-LDH-like"/>
</dbReference>
<dbReference type="PROSITE" id="PS00670">
    <property type="entry name" value="D_2_HYDROXYACID_DH_2"/>
    <property type="match status" value="1"/>
</dbReference>
<protein>
    <submittedName>
        <fullName evidence="7">2-hydroxyacid dehydrogenase</fullName>
        <ecNumber evidence="7">1.1.1.28</ecNumber>
    </submittedName>
</protein>
<dbReference type="EMBL" id="JBHTKA010000007">
    <property type="protein sequence ID" value="MFD1001450.1"/>
    <property type="molecule type" value="Genomic_DNA"/>
</dbReference>
<dbReference type="InterPro" id="IPR006139">
    <property type="entry name" value="D-isomer_2_OHA_DH_cat_dom"/>
</dbReference>
<dbReference type="Pfam" id="PF02826">
    <property type="entry name" value="2-Hacid_dh_C"/>
    <property type="match status" value="1"/>
</dbReference>
<keyword evidence="8" id="KW-1185">Reference proteome</keyword>
<evidence type="ECO:0000256" key="4">
    <source>
        <dbReference type="RuleBase" id="RU003719"/>
    </source>
</evidence>
<evidence type="ECO:0000313" key="7">
    <source>
        <dbReference type="EMBL" id="MFD1001450.1"/>
    </source>
</evidence>
<keyword evidence="3" id="KW-0520">NAD</keyword>
<evidence type="ECO:0000256" key="1">
    <source>
        <dbReference type="ARBA" id="ARBA00005854"/>
    </source>
</evidence>
<dbReference type="PANTHER" id="PTHR43026:SF1">
    <property type="entry name" value="2-HYDROXYACID DEHYDROGENASE HOMOLOG 1-RELATED"/>
    <property type="match status" value="1"/>
</dbReference>
<evidence type="ECO:0000256" key="3">
    <source>
        <dbReference type="ARBA" id="ARBA00023027"/>
    </source>
</evidence>
<dbReference type="InterPro" id="IPR006140">
    <property type="entry name" value="D-isomer_DH_NAD-bd"/>
</dbReference>
<reference evidence="8" key="1">
    <citation type="journal article" date="2019" name="Int. J. Syst. Evol. Microbiol.">
        <title>The Global Catalogue of Microorganisms (GCM) 10K type strain sequencing project: providing services to taxonomists for standard genome sequencing and annotation.</title>
        <authorList>
            <consortium name="The Broad Institute Genomics Platform"/>
            <consortium name="The Broad Institute Genome Sequencing Center for Infectious Disease"/>
            <person name="Wu L."/>
            <person name="Ma J."/>
        </authorList>
    </citation>
    <scope>NUCLEOTIDE SEQUENCE [LARGE SCALE GENOMIC DNA]</scope>
    <source>
        <strain evidence="8">CCUG 58938</strain>
    </source>
</reference>
<feature type="domain" description="D-isomer specific 2-hydroxyacid dehydrogenase catalytic" evidence="5">
    <location>
        <begin position="5"/>
        <end position="320"/>
    </location>
</feature>
<dbReference type="RefSeq" id="WP_377581268.1">
    <property type="nucleotide sequence ID" value="NZ_JBHTKA010000007.1"/>
</dbReference>
<evidence type="ECO:0000256" key="2">
    <source>
        <dbReference type="ARBA" id="ARBA00023002"/>
    </source>
</evidence>
<dbReference type="CDD" id="cd12183">
    <property type="entry name" value="LDH_like_2"/>
    <property type="match status" value="1"/>
</dbReference>
<dbReference type="Pfam" id="PF00389">
    <property type="entry name" value="2-Hacid_dh"/>
    <property type="match status" value="1"/>
</dbReference>